<dbReference type="InParanoid" id="A0A3Q7HJ99"/>
<reference evidence="1" key="2">
    <citation type="submission" date="2019-01" db="UniProtKB">
        <authorList>
            <consortium name="EnsemblPlants"/>
        </authorList>
    </citation>
    <scope>IDENTIFICATION</scope>
    <source>
        <strain evidence="1">cv. Heinz 1706</strain>
    </source>
</reference>
<name>A0A3Q7HJ99_SOLLC</name>
<sequence length="80" mass="9466">MYNMEFIDGVMEKVLYGCPNLEYLELDEFLGIRCLEISYVKLRELIIREYRNENHDLGLELIAPTLKYRKSWGGAVRYAS</sequence>
<keyword evidence="2" id="KW-1185">Reference proteome</keyword>
<protein>
    <recommendedName>
        <fullName evidence="3">FBD domain-containing protein</fullName>
    </recommendedName>
</protein>
<evidence type="ECO:0000313" key="1">
    <source>
        <dbReference type="EnsemblPlants" id="Solyc08g015877.1.1.1"/>
    </source>
</evidence>
<dbReference type="PaxDb" id="4081-Solyc08g015920.1.1"/>
<reference evidence="1" key="1">
    <citation type="journal article" date="2012" name="Nature">
        <title>The tomato genome sequence provides insights into fleshy fruit evolution.</title>
        <authorList>
            <consortium name="Tomato Genome Consortium"/>
        </authorList>
    </citation>
    <scope>NUCLEOTIDE SEQUENCE [LARGE SCALE GENOMIC DNA]</scope>
    <source>
        <strain evidence="1">cv. Heinz 1706</strain>
    </source>
</reference>
<dbReference type="AlphaFoldDB" id="A0A3Q7HJ99"/>
<organism evidence="1">
    <name type="scientific">Solanum lycopersicum</name>
    <name type="common">Tomato</name>
    <name type="synonym">Lycopersicon esculentum</name>
    <dbReference type="NCBI Taxonomy" id="4081"/>
    <lineage>
        <taxon>Eukaryota</taxon>
        <taxon>Viridiplantae</taxon>
        <taxon>Streptophyta</taxon>
        <taxon>Embryophyta</taxon>
        <taxon>Tracheophyta</taxon>
        <taxon>Spermatophyta</taxon>
        <taxon>Magnoliopsida</taxon>
        <taxon>eudicotyledons</taxon>
        <taxon>Gunneridae</taxon>
        <taxon>Pentapetalae</taxon>
        <taxon>asterids</taxon>
        <taxon>lamiids</taxon>
        <taxon>Solanales</taxon>
        <taxon>Solanaceae</taxon>
        <taxon>Solanoideae</taxon>
        <taxon>Solaneae</taxon>
        <taxon>Solanum</taxon>
        <taxon>Solanum subgen. Lycopersicon</taxon>
    </lineage>
</organism>
<dbReference type="Gramene" id="Solyc08g015877.1.1">
    <property type="protein sequence ID" value="Solyc08g015877.1.1.1"/>
    <property type="gene ID" value="Solyc08g015877.1"/>
</dbReference>
<dbReference type="Proteomes" id="UP000004994">
    <property type="component" value="Chromosome 8"/>
</dbReference>
<proteinExistence type="predicted"/>
<evidence type="ECO:0000313" key="2">
    <source>
        <dbReference type="Proteomes" id="UP000004994"/>
    </source>
</evidence>
<evidence type="ECO:0008006" key="3">
    <source>
        <dbReference type="Google" id="ProtNLM"/>
    </source>
</evidence>
<dbReference type="EnsemblPlants" id="Solyc08g015877.1.1">
    <property type="protein sequence ID" value="Solyc08g015877.1.1.1"/>
    <property type="gene ID" value="Solyc08g015877.1"/>
</dbReference>
<accession>A0A3Q7HJ99</accession>